<dbReference type="AlphaFoldDB" id="A0A3E1NGX2"/>
<dbReference type="EMBL" id="QTJU01000006">
    <property type="protein sequence ID" value="RFM27048.1"/>
    <property type="molecule type" value="Genomic_DNA"/>
</dbReference>
<dbReference type="Pfam" id="PF04773">
    <property type="entry name" value="FecR"/>
    <property type="match status" value="1"/>
</dbReference>
<reference evidence="3 4" key="1">
    <citation type="submission" date="2018-08" db="EMBL/GenBank/DDBJ databases">
        <title>Chitinophagaceae sp. K23C18032701, a novel bacterium isolated from forest soil.</title>
        <authorList>
            <person name="Wang C."/>
        </authorList>
    </citation>
    <scope>NUCLEOTIDE SEQUENCE [LARGE SCALE GENOMIC DNA]</scope>
    <source>
        <strain evidence="3 4">K23C18032701</strain>
    </source>
</reference>
<gene>
    <name evidence="3" type="ORF">DXN05_16390</name>
</gene>
<name>A0A3E1NGX2_9BACT</name>
<keyword evidence="4" id="KW-1185">Reference proteome</keyword>
<dbReference type="Gene3D" id="2.60.120.1440">
    <property type="match status" value="1"/>
</dbReference>
<dbReference type="InterPro" id="IPR006860">
    <property type="entry name" value="FecR"/>
</dbReference>
<protein>
    <recommendedName>
        <fullName evidence="2">FecR protein domain-containing protein</fullName>
    </recommendedName>
</protein>
<dbReference type="GO" id="GO:0016989">
    <property type="term" value="F:sigma factor antagonist activity"/>
    <property type="evidence" value="ECO:0007669"/>
    <property type="project" value="TreeGrafter"/>
</dbReference>
<keyword evidence="1" id="KW-1133">Transmembrane helix</keyword>
<evidence type="ECO:0000313" key="3">
    <source>
        <dbReference type="EMBL" id="RFM27048.1"/>
    </source>
</evidence>
<dbReference type="PANTHER" id="PTHR30273:SF2">
    <property type="entry name" value="PROTEIN FECR"/>
    <property type="match status" value="1"/>
</dbReference>
<dbReference type="Proteomes" id="UP000261284">
    <property type="component" value="Unassembled WGS sequence"/>
</dbReference>
<accession>A0A3E1NGX2</accession>
<evidence type="ECO:0000259" key="2">
    <source>
        <dbReference type="Pfam" id="PF04773"/>
    </source>
</evidence>
<dbReference type="OrthoDB" id="651134at2"/>
<feature type="domain" description="FecR protein" evidence="2">
    <location>
        <begin position="88"/>
        <end position="179"/>
    </location>
</feature>
<feature type="transmembrane region" description="Helical" evidence="1">
    <location>
        <begin position="53"/>
        <end position="74"/>
    </location>
</feature>
<comment type="caution">
    <text evidence="3">The sequence shown here is derived from an EMBL/GenBank/DDBJ whole genome shotgun (WGS) entry which is preliminary data.</text>
</comment>
<dbReference type="RefSeq" id="WP_116848355.1">
    <property type="nucleotide sequence ID" value="NZ_QTJU01000006.1"/>
</dbReference>
<evidence type="ECO:0000256" key="1">
    <source>
        <dbReference type="SAM" id="Phobius"/>
    </source>
</evidence>
<dbReference type="PIRSF" id="PIRSF018266">
    <property type="entry name" value="FecR"/>
    <property type="match status" value="1"/>
</dbReference>
<proteinExistence type="predicted"/>
<evidence type="ECO:0000313" key="4">
    <source>
        <dbReference type="Proteomes" id="UP000261284"/>
    </source>
</evidence>
<sequence>MIWKRRKSGTFTDEQWQQAWQQPAHLSSERKQELLGAIHNRIHTASANGRRRVLYISAGAVAAVLTALIVKFTWMNNSQVPVSAWDVVASDGNKKKVELADGSVIWLAPNSAIHMYPTFAAKRSVVLDKGTAFFSVTKDQVHPFSIAVNKQKVLVLGTQFTITVKDTTDLHLAVKEGTVALHNQRGQVIVHGGQQVSTVNNNTGNTNLVPAIAADWWLQQEVRLFDVPLGELIDNVSAYYHVKLNTTGVNRLTKVTLTWNFSQPLRDNLAVLNQLTGNTIH</sequence>
<dbReference type="PANTHER" id="PTHR30273">
    <property type="entry name" value="PERIPLASMIC SIGNAL SENSOR AND SIGMA FACTOR ACTIVATOR FECR-RELATED"/>
    <property type="match status" value="1"/>
</dbReference>
<keyword evidence="1" id="KW-0812">Transmembrane</keyword>
<dbReference type="InterPro" id="IPR012373">
    <property type="entry name" value="Ferrdict_sens_TM"/>
</dbReference>
<organism evidence="3 4">
    <name type="scientific">Deminuibacter soli</name>
    <dbReference type="NCBI Taxonomy" id="2291815"/>
    <lineage>
        <taxon>Bacteria</taxon>
        <taxon>Pseudomonadati</taxon>
        <taxon>Bacteroidota</taxon>
        <taxon>Chitinophagia</taxon>
        <taxon>Chitinophagales</taxon>
        <taxon>Chitinophagaceae</taxon>
        <taxon>Deminuibacter</taxon>
    </lineage>
</organism>
<keyword evidence="1" id="KW-0472">Membrane</keyword>